<feature type="transmembrane region" description="Helical" evidence="7">
    <location>
        <begin position="76"/>
        <end position="93"/>
    </location>
</feature>
<dbReference type="PANTHER" id="PTHR33452">
    <property type="entry name" value="OXIDOREDUCTASE CATD-RELATED"/>
    <property type="match status" value="1"/>
</dbReference>
<evidence type="ECO:0000256" key="1">
    <source>
        <dbReference type="ARBA" id="ARBA00004651"/>
    </source>
</evidence>
<evidence type="ECO:0000313" key="8">
    <source>
        <dbReference type="EMBL" id="GAA5186707.1"/>
    </source>
</evidence>
<proteinExistence type="inferred from homology"/>
<sequence>MSDLRNPTPYAAADLLARLALAFIFVVAGYNKIGNFAGTQGWMESMGVAGVLLYPVLLLELGGGIALILGYQTRLVAALLAAFCVASAMLFHSDLANDFNSFAKNIAMSGGFLLLVLHGPGRFSLDARRTQ</sequence>
<evidence type="ECO:0000313" key="9">
    <source>
        <dbReference type="Proteomes" id="UP001501600"/>
    </source>
</evidence>
<keyword evidence="6 7" id="KW-0472">Membrane</keyword>
<dbReference type="PANTHER" id="PTHR33452:SF1">
    <property type="entry name" value="INNER MEMBRANE PROTEIN YPHA-RELATED"/>
    <property type="match status" value="1"/>
</dbReference>
<keyword evidence="9" id="KW-1185">Reference proteome</keyword>
<dbReference type="RefSeq" id="WP_345315241.1">
    <property type="nucleotide sequence ID" value="NZ_BAABLF010000004.1"/>
</dbReference>
<evidence type="ECO:0008006" key="10">
    <source>
        <dbReference type="Google" id="ProtNLM"/>
    </source>
</evidence>
<feature type="transmembrane region" description="Helical" evidence="7">
    <location>
        <begin position="105"/>
        <end position="125"/>
    </location>
</feature>
<accession>A0ABP9RTX0</accession>
<dbReference type="Pfam" id="PF07681">
    <property type="entry name" value="DoxX"/>
    <property type="match status" value="1"/>
</dbReference>
<evidence type="ECO:0000256" key="3">
    <source>
        <dbReference type="ARBA" id="ARBA00022475"/>
    </source>
</evidence>
<comment type="similarity">
    <text evidence="2">Belongs to the DoxX family.</text>
</comment>
<evidence type="ECO:0000256" key="7">
    <source>
        <dbReference type="SAM" id="Phobius"/>
    </source>
</evidence>
<reference evidence="9" key="1">
    <citation type="journal article" date="2019" name="Int. J. Syst. Evol. Microbiol.">
        <title>The Global Catalogue of Microorganisms (GCM) 10K type strain sequencing project: providing services to taxonomists for standard genome sequencing and annotation.</title>
        <authorList>
            <consortium name="The Broad Institute Genomics Platform"/>
            <consortium name="The Broad Institute Genome Sequencing Center for Infectious Disease"/>
            <person name="Wu L."/>
            <person name="Ma J."/>
        </authorList>
    </citation>
    <scope>NUCLEOTIDE SEQUENCE [LARGE SCALE GENOMIC DNA]</scope>
    <source>
        <strain evidence="9">JCM 18720</strain>
    </source>
</reference>
<comment type="caution">
    <text evidence="8">The sequence shown here is derived from an EMBL/GenBank/DDBJ whole genome shotgun (WGS) entry which is preliminary data.</text>
</comment>
<gene>
    <name evidence="8" type="ORF">GCM10025772_02720</name>
</gene>
<name>A0ABP9RTX0_9GAMM</name>
<feature type="transmembrane region" description="Helical" evidence="7">
    <location>
        <begin position="51"/>
        <end position="69"/>
    </location>
</feature>
<evidence type="ECO:0000256" key="6">
    <source>
        <dbReference type="ARBA" id="ARBA00023136"/>
    </source>
</evidence>
<comment type="subcellular location">
    <subcellularLocation>
        <location evidence="1">Cell membrane</location>
        <topology evidence="1">Multi-pass membrane protein</topology>
    </subcellularLocation>
</comment>
<dbReference type="EMBL" id="BAABLF010000004">
    <property type="protein sequence ID" value="GAA5186707.1"/>
    <property type="molecule type" value="Genomic_DNA"/>
</dbReference>
<dbReference type="InterPro" id="IPR032808">
    <property type="entry name" value="DoxX"/>
</dbReference>
<dbReference type="InterPro" id="IPR051907">
    <property type="entry name" value="DoxX-like_oxidoreductase"/>
</dbReference>
<keyword evidence="4 7" id="KW-0812">Transmembrane</keyword>
<dbReference type="Proteomes" id="UP001501600">
    <property type="component" value="Unassembled WGS sequence"/>
</dbReference>
<keyword evidence="3" id="KW-1003">Cell membrane</keyword>
<evidence type="ECO:0000256" key="4">
    <source>
        <dbReference type="ARBA" id="ARBA00022692"/>
    </source>
</evidence>
<evidence type="ECO:0000256" key="5">
    <source>
        <dbReference type="ARBA" id="ARBA00022989"/>
    </source>
</evidence>
<organism evidence="8 9">
    <name type="scientific">Ferrimonas gelatinilytica</name>
    <dbReference type="NCBI Taxonomy" id="1255257"/>
    <lineage>
        <taxon>Bacteria</taxon>
        <taxon>Pseudomonadati</taxon>
        <taxon>Pseudomonadota</taxon>
        <taxon>Gammaproteobacteria</taxon>
        <taxon>Alteromonadales</taxon>
        <taxon>Ferrimonadaceae</taxon>
        <taxon>Ferrimonas</taxon>
    </lineage>
</organism>
<evidence type="ECO:0000256" key="2">
    <source>
        <dbReference type="ARBA" id="ARBA00006679"/>
    </source>
</evidence>
<keyword evidence="5 7" id="KW-1133">Transmembrane helix</keyword>
<protein>
    <recommendedName>
        <fullName evidence="10">DoxX family protein</fullName>
    </recommendedName>
</protein>